<dbReference type="InterPro" id="IPR011701">
    <property type="entry name" value="MFS"/>
</dbReference>
<feature type="transmembrane region" description="Helical" evidence="7">
    <location>
        <begin position="427"/>
        <end position="446"/>
    </location>
</feature>
<evidence type="ECO:0000256" key="4">
    <source>
        <dbReference type="ARBA" id="ARBA00022692"/>
    </source>
</evidence>
<reference evidence="9 10" key="1">
    <citation type="submission" date="2017-05" db="EMBL/GenBank/DDBJ databases">
        <title>Genome Analysis of Maritalea myrionectae HL2708#5.</title>
        <authorList>
            <consortium name="Cotde Inc.-PKNU"/>
            <person name="Jang D."/>
            <person name="Oh H.-M."/>
        </authorList>
    </citation>
    <scope>NUCLEOTIDE SEQUENCE [LARGE SCALE GENOMIC DNA]</scope>
    <source>
        <strain evidence="9 10">HL2708#5</strain>
    </source>
</reference>
<evidence type="ECO:0000256" key="3">
    <source>
        <dbReference type="ARBA" id="ARBA00022475"/>
    </source>
</evidence>
<dbReference type="EMBL" id="CP021330">
    <property type="protein sequence ID" value="AVX05015.1"/>
    <property type="molecule type" value="Genomic_DNA"/>
</dbReference>
<feature type="transmembrane region" description="Helical" evidence="7">
    <location>
        <begin position="296"/>
        <end position="313"/>
    </location>
</feature>
<dbReference type="RefSeq" id="WP_027833421.1">
    <property type="nucleotide sequence ID" value="NZ_CP021330.1"/>
</dbReference>
<dbReference type="InterPro" id="IPR020846">
    <property type="entry name" value="MFS_dom"/>
</dbReference>
<comment type="subcellular location">
    <subcellularLocation>
        <location evidence="1">Cell membrane</location>
        <topology evidence="1">Multi-pass membrane protein</topology>
    </subcellularLocation>
</comment>
<dbReference type="PANTHER" id="PTHR42718:SF46">
    <property type="entry name" value="BLR6921 PROTEIN"/>
    <property type="match status" value="1"/>
</dbReference>
<keyword evidence="5 7" id="KW-1133">Transmembrane helix</keyword>
<feature type="transmembrane region" description="Helical" evidence="7">
    <location>
        <begin position="221"/>
        <end position="240"/>
    </location>
</feature>
<evidence type="ECO:0000313" key="9">
    <source>
        <dbReference type="EMBL" id="AVX05015.1"/>
    </source>
</evidence>
<dbReference type="GO" id="GO:0005886">
    <property type="term" value="C:plasma membrane"/>
    <property type="evidence" value="ECO:0007669"/>
    <property type="project" value="UniProtKB-SubCell"/>
</dbReference>
<dbReference type="InterPro" id="IPR036259">
    <property type="entry name" value="MFS_trans_sf"/>
</dbReference>
<feature type="transmembrane region" description="Helical" evidence="7">
    <location>
        <begin position="388"/>
        <end position="415"/>
    </location>
</feature>
<feature type="transmembrane region" description="Helical" evidence="7">
    <location>
        <begin position="193"/>
        <end position="215"/>
    </location>
</feature>
<organism evidence="9 10">
    <name type="scientific">Maritalea myrionectae</name>
    <dbReference type="NCBI Taxonomy" id="454601"/>
    <lineage>
        <taxon>Bacteria</taxon>
        <taxon>Pseudomonadati</taxon>
        <taxon>Pseudomonadota</taxon>
        <taxon>Alphaproteobacteria</taxon>
        <taxon>Hyphomicrobiales</taxon>
        <taxon>Devosiaceae</taxon>
        <taxon>Maritalea</taxon>
    </lineage>
</organism>
<feature type="transmembrane region" description="Helical" evidence="7">
    <location>
        <begin position="160"/>
        <end position="181"/>
    </location>
</feature>
<evidence type="ECO:0000256" key="5">
    <source>
        <dbReference type="ARBA" id="ARBA00022989"/>
    </source>
</evidence>
<feature type="transmembrane region" description="Helical" evidence="7">
    <location>
        <begin position="42"/>
        <end position="64"/>
    </location>
</feature>
<dbReference type="Gene3D" id="1.20.1250.20">
    <property type="entry name" value="MFS general substrate transporter like domains"/>
    <property type="match status" value="1"/>
</dbReference>
<evidence type="ECO:0000256" key="2">
    <source>
        <dbReference type="ARBA" id="ARBA00022448"/>
    </source>
</evidence>
<feature type="domain" description="Major facilitator superfamily (MFS) profile" evidence="8">
    <location>
        <begin position="6"/>
        <end position="451"/>
    </location>
</feature>
<dbReference type="Gene3D" id="1.20.1720.10">
    <property type="entry name" value="Multidrug resistance protein D"/>
    <property type="match status" value="1"/>
</dbReference>
<dbReference type="PANTHER" id="PTHR42718">
    <property type="entry name" value="MAJOR FACILITATOR SUPERFAMILY MULTIDRUG TRANSPORTER MFSC"/>
    <property type="match status" value="1"/>
</dbReference>
<keyword evidence="6 7" id="KW-0472">Membrane</keyword>
<dbReference type="GO" id="GO:0022857">
    <property type="term" value="F:transmembrane transporter activity"/>
    <property type="evidence" value="ECO:0007669"/>
    <property type="project" value="InterPro"/>
</dbReference>
<keyword evidence="2" id="KW-0813">Transport</keyword>
<keyword evidence="10" id="KW-1185">Reference proteome</keyword>
<feature type="transmembrane region" description="Helical" evidence="7">
    <location>
        <begin position="76"/>
        <end position="95"/>
    </location>
</feature>
<dbReference type="PROSITE" id="PS50850">
    <property type="entry name" value="MFS"/>
    <property type="match status" value="1"/>
</dbReference>
<sequence length="465" mass="50103">MSDRITPLILAVALFMELMDATVIATALPAIAADIGTDPISLKLALASYLVALAIFIPISGWMADRYGARNVFRGAIVVFMLGSIACAFADSLFSFVAARFLQGMGGSMMTPLSRLILIRNTPKKDLVNAWAWLTMPALFGPLAGPPIGGFLTTYFSWHWIFYINIPIGLIGLVLVTKYMGGTGYRERRKLDVIGFLLTGTAFSGIIFGLSVISMPALPPWFGASVALLGSLSGIAYYFHARRTENAVLDLKVFEEPIYRTSIIAGFIYRVAGGAFPFLFPLMLQVGFGYSPFESGMISFIGAGGAILMKFFLKPALQVFGFRILLIVGVAMSALLAVTHGFFTAQTPIWLIMSILLFMGFFRSMYYTSLNTLTFAETPENQSGSATVISSVSIQLAFALGVAFAALLLDVFSLINGTEVGVREMQLAFFILAAITALAMIPILGLSKQVGDDVAGHKAKVKPLA</sequence>
<accession>A0A2R4MGC7</accession>
<gene>
    <name evidence="9" type="ORF">MXMO3_02503</name>
</gene>
<feature type="transmembrane region" description="Helical" evidence="7">
    <location>
        <begin position="130"/>
        <end position="148"/>
    </location>
</feature>
<dbReference type="Pfam" id="PF07690">
    <property type="entry name" value="MFS_1"/>
    <property type="match status" value="2"/>
</dbReference>
<proteinExistence type="predicted"/>
<dbReference type="Proteomes" id="UP000258927">
    <property type="component" value="Chromosome"/>
</dbReference>
<name>A0A2R4MGC7_9HYPH</name>
<feature type="transmembrane region" description="Helical" evidence="7">
    <location>
        <begin position="349"/>
        <end position="367"/>
    </location>
</feature>
<evidence type="ECO:0000313" key="10">
    <source>
        <dbReference type="Proteomes" id="UP000258927"/>
    </source>
</evidence>
<dbReference type="STRING" id="1122213.GCA_000423365_00140"/>
<dbReference type="PRINTS" id="PR01036">
    <property type="entry name" value="TCRTETB"/>
</dbReference>
<feature type="transmembrane region" description="Helical" evidence="7">
    <location>
        <begin position="261"/>
        <end position="284"/>
    </location>
</feature>
<keyword evidence="4 7" id="KW-0812">Transmembrane</keyword>
<dbReference type="AlphaFoldDB" id="A0A2R4MGC7"/>
<evidence type="ECO:0000256" key="1">
    <source>
        <dbReference type="ARBA" id="ARBA00004651"/>
    </source>
</evidence>
<dbReference type="SUPFAM" id="SSF103473">
    <property type="entry name" value="MFS general substrate transporter"/>
    <property type="match status" value="1"/>
</dbReference>
<evidence type="ECO:0000256" key="7">
    <source>
        <dbReference type="SAM" id="Phobius"/>
    </source>
</evidence>
<feature type="transmembrane region" description="Helical" evidence="7">
    <location>
        <begin position="320"/>
        <end position="343"/>
    </location>
</feature>
<protein>
    <submittedName>
        <fullName evidence="9">Antiseptic resistance protein</fullName>
    </submittedName>
</protein>
<evidence type="ECO:0000256" key="6">
    <source>
        <dbReference type="ARBA" id="ARBA00023136"/>
    </source>
</evidence>
<dbReference type="KEGG" id="mmyr:MXMO3_02503"/>
<evidence type="ECO:0000259" key="8">
    <source>
        <dbReference type="PROSITE" id="PS50850"/>
    </source>
</evidence>
<keyword evidence="3" id="KW-1003">Cell membrane</keyword>